<reference evidence="1" key="1">
    <citation type="submission" date="2023-03" db="EMBL/GenBank/DDBJ databases">
        <title>Massive genome expansion in bonnet fungi (Mycena s.s.) driven by repeated elements and novel gene families across ecological guilds.</title>
        <authorList>
            <consortium name="Lawrence Berkeley National Laboratory"/>
            <person name="Harder C.B."/>
            <person name="Miyauchi S."/>
            <person name="Viragh M."/>
            <person name="Kuo A."/>
            <person name="Thoen E."/>
            <person name="Andreopoulos B."/>
            <person name="Lu D."/>
            <person name="Skrede I."/>
            <person name="Drula E."/>
            <person name="Henrissat B."/>
            <person name="Morin E."/>
            <person name="Kohler A."/>
            <person name="Barry K."/>
            <person name="LaButti K."/>
            <person name="Morin E."/>
            <person name="Salamov A."/>
            <person name="Lipzen A."/>
            <person name="Mereny Z."/>
            <person name="Hegedus B."/>
            <person name="Baldrian P."/>
            <person name="Stursova M."/>
            <person name="Weitz H."/>
            <person name="Taylor A."/>
            <person name="Grigoriev I.V."/>
            <person name="Nagy L.G."/>
            <person name="Martin F."/>
            <person name="Kauserud H."/>
        </authorList>
    </citation>
    <scope>NUCLEOTIDE SEQUENCE</scope>
    <source>
        <strain evidence="1">CBHHK182m</strain>
    </source>
</reference>
<organism evidence="1 2">
    <name type="scientific">Mycena metata</name>
    <dbReference type="NCBI Taxonomy" id="1033252"/>
    <lineage>
        <taxon>Eukaryota</taxon>
        <taxon>Fungi</taxon>
        <taxon>Dikarya</taxon>
        <taxon>Basidiomycota</taxon>
        <taxon>Agaricomycotina</taxon>
        <taxon>Agaricomycetes</taxon>
        <taxon>Agaricomycetidae</taxon>
        <taxon>Agaricales</taxon>
        <taxon>Marasmiineae</taxon>
        <taxon>Mycenaceae</taxon>
        <taxon>Mycena</taxon>
    </lineage>
</organism>
<protein>
    <submittedName>
        <fullName evidence="1">Uncharacterized protein</fullName>
    </submittedName>
</protein>
<accession>A0AAD7NSJ4</accession>
<comment type="caution">
    <text evidence="1">The sequence shown here is derived from an EMBL/GenBank/DDBJ whole genome shotgun (WGS) entry which is preliminary data.</text>
</comment>
<gene>
    <name evidence="1" type="ORF">B0H16DRAFT_1713677</name>
</gene>
<keyword evidence="2" id="KW-1185">Reference proteome</keyword>
<dbReference type="EMBL" id="JARKIB010000012">
    <property type="protein sequence ID" value="KAJ7773823.1"/>
    <property type="molecule type" value="Genomic_DNA"/>
</dbReference>
<proteinExistence type="predicted"/>
<evidence type="ECO:0000313" key="1">
    <source>
        <dbReference type="EMBL" id="KAJ7773823.1"/>
    </source>
</evidence>
<sequence>MLPDEIVSEIVSPALKISDDLFSDTNRTSPFAVPSESTSAILVVCKAWLRVATPLLYHVVILRSRAQARALQRTLRDNPDFGKWIKKIRIEGGFGPAMELILKTAPNITDIFLSFSIHASDSTTGLVLGLPHIDPTRLIIWEGIPLRNKHVRNLVQSVEDCALGWKKITSLSLPYVPLFNSERLNLATILCTGPNVKEISFPDLGDFEEDLPLIKKFASVSKLEAIVLQRYWACIPWWAAEDPVLAPLVRLKVRPEPTEEEDDLPTILPSDPSFRPLESTPQEIADRIWSRILGFATLPPGNPTVRVIWDDDVHYSRLDLILVSKMFHRIALPHLYRCVALTLDDHTRRLAEKVTSTPALGQHIREIAVYGHQSEDDDNVGVPTAELACILRHTPNLTRLGRDDYLWDPAMIPVLEWSVLEVLGEVAGDTVKELEGYKFAPAPDETRPNSPGIFARLTSLRRLTWACTAASTIPFFNEGEMPKHGLPALEFLRVESSVGLSDLGEMDLPNLRRLELKLHLFQDPSFLQKHGHKIEELTIKGVVFSSHSVLALCPHLNQLFCSLPADAESFGTNRLPAGFQHTKLKKMIIRKQESSRKAQDEKAWRRLFDGLDLTCVPALREIQISNIHQWPKTDHEITKSLWVKLAEQLLERGVNLTDLNGNLWRPRLRASQIRR</sequence>
<dbReference type="Proteomes" id="UP001215598">
    <property type="component" value="Unassembled WGS sequence"/>
</dbReference>
<evidence type="ECO:0000313" key="2">
    <source>
        <dbReference type="Proteomes" id="UP001215598"/>
    </source>
</evidence>
<dbReference type="AlphaFoldDB" id="A0AAD7NSJ4"/>
<name>A0AAD7NSJ4_9AGAR</name>